<protein>
    <recommendedName>
        <fullName evidence="3">C2H2-type domain-containing protein</fullName>
    </recommendedName>
</protein>
<dbReference type="PROSITE" id="PS00028">
    <property type="entry name" value="ZINC_FINGER_C2H2_1"/>
    <property type="match status" value="1"/>
</dbReference>
<proteinExistence type="predicted"/>
<dbReference type="Proteomes" id="UP001378592">
    <property type="component" value="Unassembled WGS sequence"/>
</dbReference>
<organism evidence="4 5">
    <name type="scientific">Gryllus longicercus</name>
    <dbReference type="NCBI Taxonomy" id="2509291"/>
    <lineage>
        <taxon>Eukaryota</taxon>
        <taxon>Metazoa</taxon>
        <taxon>Ecdysozoa</taxon>
        <taxon>Arthropoda</taxon>
        <taxon>Hexapoda</taxon>
        <taxon>Insecta</taxon>
        <taxon>Pterygota</taxon>
        <taxon>Neoptera</taxon>
        <taxon>Polyneoptera</taxon>
        <taxon>Orthoptera</taxon>
        <taxon>Ensifera</taxon>
        <taxon>Gryllidea</taxon>
        <taxon>Grylloidea</taxon>
        <taxon>Gryllidae</taxon>
        <taxon>Gryllinae</taxon>
        <taxon>Gryllus</taxon>
    </lineage>
</organism>
<dbReference type="InterPro" id="IPR036236">
    <property type="entry name" value="Znf_C2H2_sf"/>
</dbReference>
<feature type="region of interest" description="Disordered" evidence="2">
    <location>
        <begin position="151"/>
        <end position="186"/>
    </location>
</feature>
<dbReference type="PROSITE" id="PS50157">
    <property type="entry name" value="ZINC_FINGER_C2H2_2"/>
    <property type="match status" value="1"/>
</dbReference>
<dbReference type="SUPFAM" id="SSF57667">
    <property type="entry name" value="beta-beta-alpha zinc fingers"/>
    <property type="match status" value="1"/>
</dbReference>
<accession>A0AAN9Z1J8</accession>
<dbReference type="EMBL" id="JAZDUA010000420">
    <property type="protein sequence ID" value="KAK7792831.1"/>
    <property type="molecule type" value="Genomic_DNA"/>
</dbReference>
<dbReference type="Gene3D" id="3.30.160.60">
    <property type="entry name" value="Classic Zinc Finger"/>
    <property type="match status" value="1"/>
</dbReference>
<evidence type="ECO:0000313" key="4">
    <source>
        <dbReference type="EMBL" id="KAK7792831.1"/>
    </source>
</evidence>
<feature type="compositionally biased region" description="Acidic residues" evidence="2">
    <location>
        <begin position="166"/>
        <end position="180"/>
    </location>
</feature>
<dbReference type="InterPro" id="IPR013087">
    <property type="entry name" value="Znf_C2H2_type"/>
</dbReference>
<dbReference type="AlphaFoldDB" id="A0AAN9Z1J8"/>
<feature type="domain" description="C2H2-type" evidence="3">
    <location>
        <begin position="106"/>
        <end position="135"/>
    </location>
</feature>
<name>A0AAN9Z1J8_9ORTH</name>
<keyword evidence="1" id="KW-0479">Metal-binding</keyword>
<keyword evidence="5" id="KW-1185">Reference proteome</keyword>
<evidence type="ECO:0000256" key="2">
    <source>
        <dbReference type="SAM" id="MobiDB-lite"/>
    </source>
</evidence>
<keyword evidence="1" id="KW-0862">Zinc</keyword>
<evidence type="ECO:0000256" key="1">
    <source>
        <dbReference type="PROSITE-ProRule" id="PRU00042"/>
    </source>
</evidence>
<comment type="caution">
    <text evidence="4">The sequence shown here is derived from an EMBL/GenBank/DDBJ whole genome shotgun (WGS) entry which is preliminary data.</text>
</comment>
<sequence>MWARARRGGQRDAATAACAASDAAARPDASAAAAAAAAAKGWRITRPDLTRRGSDATRWAREGLPAAPNRRGAARRGRWTADTGFTERSFRVSGCVHDYAYSHESVTCNVCDRSFSSPRQLAHHQQKKRHFGCSACDSLFPSLMALEHHKEEFEHWSGDDSPPDNSESEEDTSDDTVTSEELERLL</sequence>
<evidence type="ECO:0000313" key="5">
    <source>
        <dbReference type="Proteomes" id="UP001378592"/>
    </source>
</evidence>
<gene>
    <name evidence="4" type="ORF">R5R35_004407</name>
</gene>
<reference evidence="4 5" key="1">
    <citation type="submission" date="2024-03" db="EMBL/GenBank/DDBJ databases">
        <title>The genome assembly and annotation of the cricket Gryllus longicercus Weissman &amp; Gray.</title>
        <authorList>
            <person name="Szrajer S."/>
            <person name="Gray D."/>
            <person name="Ylla G."/>
        </authorList>
    </citation>
    <scope>NUCLEOTIDE SEQUENCE [LARGE SCALE GENOMIC DNA]</scope>
    <source>
        <strain evidence="4">DAG 2021-001</strain>
        <tissue evidence="4">Whole body minus gut</tissue>
    </source>
</reference>
<keyword evidence="1" id="KW-0863">Zinc-finger</keyword>
<evidence type="ECO:0000259" key="3">
    <source>
        <dbReference type="PROSITE" id="PS50157"/>
    </source>
</evidence>
<dbReference type="GO" id="GO:0008270">
    <property type="term" value="F:zinc ion binding"/>
    <property type="evidence" value="ECO:0007669"/>
    <property type="project" value="UniProtKB-KW"/>
</dbReference>
<dbReference type="SMART" id="SM00355">
    <property type="entry name" value="ZnF_C2H2"/>
    <property type="match status" value="2"/>
</dbReference>